<feature type="compositionally biased region" description="Polar residues" evidence="5">
    <location>
        <begin position="731"/>
        <end position="740"/>
    </location>
</feature>
<dbReference type="Gene3D" id="3.40.50.12780">
    <property type="entry name" value="N-terminal domain of ligase-like"/>
    <property type="match status" value="1"/>
</dbReference>
<name>A0A1V6UA57_9EURO</name>
<dbReference type="CDD" id="cd19542">
    <property type="entry name" value="CT_NRPS-like"/>
    <property type="match status" value="1"/>
</dbReference>
<dbReference type="GO" id="GO:0005737">
    <property type="term" value="C:cytoplasm"/>
    <property type="evidence" value="ECO:0007669"/>
    <property type="project" value="TreeGrafter"/>
</dbReference>
<dbReference type="PROSITE" id="PS00455">
    <property type="entry name" value="AMP_BINDING"/>
    <property type="match status" value="2"/>
</dbReference>
<dbReference type="InterPro" id="IPR045851">
    <property type="entry name" value="AMP-bd_C_sf"/>
</dbReference>
<dbReference type="InterPro" id="IPR025110">
    <property type="entry name" value="AMP-bd_C"/>
</dbReference>
<evidence type="ECO:0000256" key="1">
    <source>
        <dbReference type="ARBA" id="ARBA00022450"/>
    </source>
</evidence>
<dbReference type="InterPro" id="IPR023213">
    <property type="entry name" value="CAT-like_dom_sf"/>
</dbReference>
<dbReference type="InterPro" id="IPR036736">
    <property type="entry name" value="ACP-like_sf"/>
</dbReference>
<dbReference type="InterPro" id="IPR010071">
    <property type="entry name" value="AA_adenyl_dom"/>
</dbReference>
<dbReference type="PROSITE" id="PS50075">
    <property type="entry name" value="CARRIER"/>
    <property type="match status" value="2"/>
</dbReference>
<dbReference type="Gene3D" id="2.30.38.10">
    <property type="entry name" value="Luciferase, Domain 3"/>
    <property type="match status" value="1"/>
</dbReference>
<dbReference type="Gene3D" id="3.30.559.30">
    <property type="entry name" value="Nonribosomal peptide synthetase, condensation domain"/>
    <property type="match status" value="2"/>
</dbReference>
<feature type="domain" description="Carrier" evidence="6">
    <location>
        <begin position="753"/>
        <end position="829"/>
    </location>
</feature>
<evidence type="ECO:0000313" key="7">
    <source>
        <dbReference type="EMBL" id="OQE35361.1"/>
    </source>
</evidence>
<gene>
    <name evidence="7" type="ORF">PENCOP_c013G03053</name>
</gene>
<reference evidence="8" key="1">
    <citation type="journal article" date="2017" name="Nat. Microbiol.">
        <title>Global analysis of biosynthetic gene clusters reveals vast potential of secondary metabolite production in Penicillium species.</title>
        <authorList>
            <person name="Nielsen J.C."/>
            <person name="Grijseels S."/>
            <person name="Prigent S."/>
            <person name="Ji B."/>
            <person name="Dainat J."/>
            <person name="Nielsen K.F."/>
            <person name="Frisvad J.C."/>
            <person name="Workman M."/>
            <person name="Nielsen J."/>
        </authorList>
    </citation>
    <scope>NUCLEOTIDE SEQUENCE [LARGE SCALE GENOMIC DNA]</scope>
    <source>
        <strain evidence="8">IBT 31321</strain>
    </source>
</reference>
<comment type="caution">
    <text evidence="7">The sequence shown here is derived from an EMBL/GenBank/DDBJ whole genome shotgun (WGS) entry which is preliminary data.</text>
</comment>
<dbReference type="Proteomes" id="UP000191500">
    <property type="component" value="Unassembled WGS sequence"/>
</dbReference>
<dbReference type="SMART" id="SM00823">
    <property type="entry name" value="PKS_PP"/>
    <property type="match status" value="2"/>
</dbReference>
<dbReference type="FunFam" id="3.30.300.30:FF:000015">
    <property type="entry name" value="Nonribosomal peptide synthase SidD"/>
    <property type="match status" value="2"/>
</dbReference>
<proteinExistence type="inferred from homology"/>
<dbReference type="InterPro" id="IPR009081">
    <property type="entry name" value="PP-bd_ACP"/>
</dbReference>
<evidence type="ECO:0000259" key="6">
    <source>
        <dbReference type="PROSITE" id="PS50075"/>
    </source>
</evidence>
<dbReference type="Pfam" id="PF00501">
    <property type="entry name" value="AMP-binding"/>
    <property type="match status" value="2"/>
</dbReference>
<dbReference type="CDD" id="cd19545">
    <property type="entry name" value="FUM14_C_NRPS-like"/>
    <property type="match status" value="1"/>
</dbReference>
<dbReference type="STRING" id="36646.A0A1V6UA57"/>
<keyword evidence="3" id="KW-0436">Ligase</keyword>
<dbReference type="FunFam" id="3.40.50.12780:FF:000014">
    <property type="entry name" value="Nonribosomal peptide synthetase 1"/>
    <property type="match status" value="1"/>
</dbReference>
<evidence type="ECO:0000256" key="3">
    <source>
        <dbReference type="ARBA" id="ARBA00022598"/>
    </source>
</evidence>
<keyword evidence="8" id="KW-1185">Reference proteome</keyword>
<dbReference type="Pfam" id="PF00550">
    <property type="entry name" value="PP-binding"/>
    <property type="match status" value="2"/>
</dbReference>
<evidence type="ECO:0000256" key="4">
    <source>
        <dbReference type="ARBA" id="ARBA00029454"/>
    </source>
</evidence>
<dbReference type="NCBIfam" id="TIGR01733">
    <property type="entry name" value="AA-adenyl-dom"/>
    <property type="match status" value="2"/>
</dbReference>
<dbReference type="GO" id="GO:0016874">
    <property type="term" value="F:ligase activity"/>
    <property type="evidence" value="ECO:0007669"/>
    <property type="project" value="UniProtKB-KW"/>
</dbReference>
<dbReference type="SUPFAM" id="SSF47336">
    <property type="entry name" value="ACP-like"/>
    <property type="match status" value="2"/>
</dbReference>
<evidence type="ECO:0000256" key="2">
    <source>
        <dbReference type="ARBA" id="ARBA00022553"/>
    </source>
</evidence>
<dbReference type="InterPro" id="IPR000873">
    <property type="entry name" value="AMP-dep_synth/lig_dom"/>
</dbReference>
<dbReference type="SUPFAM" id="SSF56801">
    <property type="entry name" value="Acetyl-CoA synthetase-like"/>
    <property type="match status" value="2"/>
</dbReference>
<dbReference type="Gene3D" id="3.30.300.30">
    <property type="match status" value="2"/>
</dbReference>
<dbReference type="Gene3D" id="3.30.559.10">
    <property type="entry name" value="Chloramphenicol acetyltransferase-like domain"/>
    <property type="match status" value="2"/>
</dbReference>
<dbReference type="InterPro" id="IPR042099">
    <property type="entry name" value="ANL_N_sf"/>
</dbReference>
<dbReference type="InterPro" id="IPR001242">
    <property type="entry name" value="Condensation_dom"/>
</dbReference>
<dbReference type="PROSITE" id="PS00012">
    <property type="entry name" value="PHOSPHOPANTETHEINE"/>
    <property type="match status" value="1"/>
</dbReference>
<feature type="domain" description="Carrier" evidence="6">
    <location>
        <begin position="1825"/>
        <end position="1901"/>
    </location>
</feature>
<evidence type="ECO:0000256" key="5">
    <source>
        <dbReference type="SAM" id="MobiDB-lite"/>
    </source>
</evidence>
<dbReference type="InterPro" id="IPR006162">
    <property type="entry name" value="Ppantetheine_attach_site"/>
</dbReference>
<dbReference type="PANTHER" id="PTHR45527">
    <property type="entry name" value="NONRIBOSOMAL PEPTIDE SYNTHETASE"/>
    <property type="match status" value="1"/>
</dbReference>
<feature type="region of interest" description="Disordered" evidence="5">
    <location>
        <begin position="731"/>
        <end position="750"/>
    </location>
</feature>
<organism evidence="7 8">
    <name type="scientific">Penicillium coprophilum</name>
    <dbReference type="NCBI Taxonomy" id="36646"/>
    <lineage>
        <taxon>Eukaryota</taxon>
        <taxon>Fungi</taxon>
        <taxon>Dikarya</taxon>
        <taxon>Ascomycota</taxon>
        <taxon>Pezizomycotina</taxon>
        <taxon>Eurotiomycetes</taxon>
        <taxon>Eurotiomycetidae</taxon>
        <taxon>Eurotiales</taxon>
        <taxon>Aspergillaceae</taxon>
        <taxon>Penicillium</taxon>
    </lineage>
</organism>
<dbReference type="CDD" id="cd05918">
    <property type="entry name" value="A_NRPS_SidN3_like"/>
    <property type="match status" value="2"/>
</dbReference>
<dbReference type="GO" id="GO:0044550">
    <property type="term" value="P:secondary metabolite biosynthetic process"/>
    <property type="evidence" value="ECO:0007669"/>
    <property type="project" value="TreeGrafter"/>
</dbReference>
<dbReference type="InterPro" id="IPR020806">
    <property type="entry name" value="PKS_PP-bd"/>
</dbReference>
<keyword evidence="2" id="KW-0597">Phosphoprotein</keyword>
<dbReference type="Gene3D" id="3.40.50.980">
    <property type="match status" value="2"/>
</dbReference>
<dbReference type="GO" id="GO:0043041">
    <property type="term" value="P:amino acid activation for nonribosomal peptide biosynthetic process"/>
    <property type="evidence" value="ECO:0007669"/>
    <property type="project" value="TreeGrafter"/>
</dbReference>
<sequence>MPTIAMGCHHDHHNISVPLDKEVKAAWTDNGEELLQPHHLKASWAVLLGRLSEAQTTTFAVLEQPAIPPGNVCSKIMASAGHLETWEISENSDMPLVDAAKELYREPLSETQISTGVAIRWHDEPNFPSMFPCALNIMILLDCSTSPVQISMQYSRASLTVNQAWSQLTALVHIVGQIAMKPLLSLREVDFLGSYSTRLIRQWNNMYSLARPHVCIHTLVLEHCRSQPNAEALCAWDGSITYAELNQFSLAVGLQLLSLGVGPESVVPLYFEKSRWTVVAILGVLRAGAAFVLLDPSHPMPRLAEICSEVKAKVAIASESLQELGQQLGPRVIMLLDTIKNHIETGKNTFTSPVKPSNAAYVAFTSGSTGKPKGIVIEHQCFVANALAQNAVQNINSQTRAFQFASYGFDSSILETLMTLVAGGCVCIPSEKQRLNGLADAIRGLRANWLELTPSVARFIDPEEVPDVRSVLLVGEPMSQDHIKQWSGTGKVQILNAYGPAECSVVTSIQPDVKLEDPNNIGRSYSSHCWIANPHDHDQLEPLGAVGELLISGPIVARGYLNQPHQKSFISNPRWTSRFGIPADERVYKTGDLVRYNLDDGTLRYVGRKDREVKIHGQRIDLQEIEHHASQFQKGIIAVADVIHVNESSAGKLLVLFIAAAANDENRMTKESFVVPMSNTLLDLVTDMKNWLRDCLPPYMIPTKFIFVNRFPLTRTGKLDRRALVDLGATFKQSPSGDHPSNQRDGEDVELDPELSARESILCSVFAEVLGRLEGSVGAQDSFYELGGNSLAAIELVARARKRGLEIAVADVIRLQNPRKVARCTTESKVVHEILPFSLLVDTEQSLSAATSQCGIEREMIEDIYPCTPLQEGLMHLSVKNPGTFMGTYRFSLAPSTNLHRIWAAWEQLWLLHPILRTRIIQTQDGQTLQIVTKQKSPWKNISAMDDSQPMNLGTPLARVTFHPERTSSGSVSGVFLLTMHHAIFDGWSYMQLLEDLQVIYNGHILPPRPAFSHVIKYISTSNIEEGRSFWAQEFSDFQGKMFPVSPRRPSVLPNWKVRSQQTILAKSDMNWTLANKIKLSWALVISSQTHSNDVVYGLTVSGRNAPVPEIDRIAGPTFATFPFRTQLDDEISVEDMLIQMRQHDVSLMPFEHTGLRRIADSSSNAAMACGFQNLLTIRLQSLQISPGALIDMPENEDHDSKFASYPLSIVAQQQGKSLEVKAVFDSHVLSFNRAEALVEQFDSLLNRILREPRATMKDLRSQLPPESQQLATINKKTLPDLYCLHDIIHGFGATQSDSQAVCAWDGSLTYRELVTLAQILAGHLQSFGSGSEPGAVIGICVERSKWFPIAILGVMMSGAAMVLLEPNFPQQRLQHILRDAGARTMICSPAFQEKCTGMVDDMFVLTPEILTQAEYNAWAPSAVSHRDPMYIAFTSGSTGAPKGVVIEHGMVYSMIQAHKDVIGASTASRGLLFASPAFDICLAEIVLILGSGGCVCVPSEAQRMNSLAKTMTTLQVNMAMLTPSVARTLSPATVPCLQTLILGGEPPSASDLATWASVVQLHQSYGPAECAMYTTTTAPLTPTSDLANVGSSPNASCWIVDPENHDELLPVGSVGELLIGGPIVGRGYINRAQESAAAFIRDPVWSDEFSFLRGGRLYKTGDLAVLNADGSITLVGRKDTQVKLNGQRIELHEIEHCAERYQHGTAVIAELIKPAGSQRPRLIMFAYDPGTVETTVGITSACHDHREVFDPPSTQNQAHLEGLKHHLNQHLPPYMIPSLFLSLSRLPLSPSGKADRKTLRQIASKMDRETLEMYLDNPVAEKREPVTEQERFVRASFATALSLNEEAIGMDDNFFALGGDSITAMRVLTLCRRGNMAISMQDFLSKNTVSLFCAHVIVIQGEAVEFKRQKMLNSQDSIRGKDLLVKFEHIDYQLDMVRSKLNLLKSDSIEDIYPCADAHSGVLELYTSNYTSTAIFEISPTGSLTPMQVSNAWSQLVHRHVALRTVLMKEPKVHTDCLHVVLDKGPGQILALPPSKNALSELKNLEPVQSWGLSPPHRLIIGQNHAGTVFMRLETGCALIDAFSMTILLEELSLLLQGQPLPDTGVSYRQYLSHLRTLSPADTLEYWKQALCGVYPSHLPRLPATQSPLAESRSQSRSLPFAQSKRLDSFWRFNNLTVTNVFQLAWALTLAHYTNSRDVCFGTVTSGRDLPDLEVWSIVGSFFNVLPCRIAVDPTRTVLDTLRQNQEDIQRRNDHQYCSVPDVIRKSGIRSLEDGQQLFNTVLTVQNPFSAKCSTGKDGGNEIDIKLIDLEDATEYDLCVAILPSPSSIKVELRYWSTTVSEEYASDILDRLFDQLEQIVQHATKPLSVMTSIE</sequence>
<accession>A0A1V6UA57</accession>
<dbReference type="SUPFAM" id="SSF52777">
    <property type="entry name" value="CoA-dependent acyltransferases"/>
    <property type="match status" value="4"/>
</dbReference>
<dbReference type="Pfam" id="PF13193">
    <property type="entry name" value="AMP-binding_C"/>
    <property type="match status" value="1"/>
</dbReference>
<comment type="similarity">
    <text evidence="4">Belongs to the NRP synthetase family.</text>
</comment>
<dbReference type="EMBL" id="MDDG01000013">
    <property type="protein sequence ID" value="OQE35361.1"/>
    <property type="molecule type" value="Genomic_DNA"/>
</dbReference>
<dbReference type="Pfam" id="PF00668">
    <property type="entry name" value="Condensation"/>
    <property type="match status" value="2"/>
</dbReference>
<keyword evidence="1" id="KW-0596">Phosphopantetheine</keyword>
<dbReference type="PANTHER" id="PTHR45527:SF16">
    <property type="entry name" value="NONRIBOSOMAL PEPTIDE SYNTHASE ATNA-RELATED"/>
    <property type="match status" value="1"/>
</dbReference>
<dbReference type="InterPro" id="IPR020845">
    <property type="entry name" value="AMP-binding_CS"/>
</dbReference>
<evidence type="ECO:0000313" key="8">
    <source>
        <dbReference type="Proteomes" id="UP000191500"/>
    </source>
</evidence>
<dbReference type="Gene3D" id="1.10.1200.10">
    <property type="entry name" value="ACP-like"/>
    <property type="match status" value="2"/>
</dbReference>
<dbReference type="GO" id="GO:0031177">
    <property type="term" value="F:phosphopantetheine binding"/>
    <property type="evidence" value="ECO:0007669"/>
    <property type="project" value="InterPro"/>
</dbReference>
<protein>
    <recommendedName>
        <fullName evidence="6">Carrier domain-containing protein</fullName>
    </recommendedName>
</protein>